<dbReference type="Pfam" id="PF00589">
    <property type="entry name" value="Phage_integrase"/>
    <property type="match status" value="1"/>
</dbReference>
<protein>
    <submittedName>
        <fullName evidence="5">Phage integrase family protein</fullName>
    </submittedName>
</protein>
<evidence type="ECO:0000256" key="1">
    <source>
        <dbReference type="ARBA" id="ARBA00022829"/>
    </source>
</evidence>
<name>A0A368X3M5_MARNT</name>
<dbReference type="PANTHER" id="PTHR30349:SF81">
    <property type="entry name" value="TYROSINE RECOMBINASE XERC"/>
    <property type="match status" value="1"/>
</dbReference>
<evidence type="ECO:0000259" key="4">
    <source>
        <dbReference type="PROSITE" id="PS51898"/>
    </source>
</evidence>
<organism evidence="5 6">
    <name type="scientific">Marinobacter nauticus</name>
    <name type="common">Marinobacter hydrocarbonoclasticus</name>
    <name type="synonym">Marinobacter aquaeolei</name>
    <dbReference type="NCBI Taxonomy" id="2743"/>
    <lineage>
        <taxon>Bacteria</taxon>
        <taxon>Pseudomonadati</taxon>
        <taxon>Pseudomonadota</taxon>
        <taxon>Gammaproteobacteria</taxon>
        <taxon>Pseudomonadales</taxon>
        <taxon>Marinobacteraceae</taxon>
        <taxon>Marinobacter</taxon>
    </lineage>
</organism>
<evidence type="ECO:0000313" key="5">
    <source>
        <dbReference type="EMBL" id="RCW62543.1"/>
    </source>
</evidence>
<gene>
    <name evidence="5" type="ORF">DET61_12414</name>
</gene>
<dbReference type="InterPro" id="IPR050090">
    <property type="entry name" value="Tyrosine_recombinase_XerCD"/>
</dbReference>
<keyword evidence="3" id="KW-0233">DNA recombination</keyword>
<dbReference type="PANTHER" id="PTHR30349">
    <property type="entry name" value="PHAGE INTEGRASE-RELATED"/>
    <property type="match status" value="1"/>
</dbReference>
<dbReference type="Proteomes" id="UP000253647">
    <property type="component" value="Unassembled WGS sequence"/>
</dbReference>
<keyword evidence="1" id="KW-0159">Chromosome partition</keyword>
<evidence type="ECO:0000256" key="3">
    <source>
        <dbReference type="ARBA" id="ARBA00023172"/>
    </source>
</evidence>
<keyword evidence="2" id="KW-0229">DNA integration</keyword>
<dbReference type="AlphaFoldDB" id="A0A368X3M5"/>
<evidence type="ECO:0000256" key="2">
    <source>
        <dbReference type="ARBA" id="ARBA00022908"/>
    </source>
</evidence>
<accession>A0A368X3M5</accession>
<dbReference type="InterPro" id="IPR013762">
    <property type="entry name" value="Integrase-like_cat_sf"/>
</dbReference>
<proteinExistence type="predicted"/>
<dbReference type="CDD" id="cd00397">
    <property type="entry name" value="DNA_BRE_C"/>
    <property type="match status" value="1"/>
</dbReference>
<dbReference type="PROSITE" id="PS51898">
    <property type="entry name" value="TYR_RECOMBINASE"/>
    <property type="match status" value="1"/>
</dbReference>
<dbReference type="GO" id="GO:0015074">
    <property type="term" value="P:DNA integration"/>
    <property type="evidence" value="ECO:0007669"/>
    <property type="project" value="UniProtKB-KW"/>
</dbReference>
<dbReference type="InterPro" id="IPR011010">
    <property type="entry name" value="DNA_brk_join_enz"/>
</dbReference>
<dbReference type="EMBL" id="QPJI01000024">
    <property type="protein sequence ID" value="RCW62543.1"/>
    <property type="molecule type" value="Genomic_DNA"/>
</dbReference>
<dbReference type="InterPro" id="IPR002104">
    <property type="entry name" value="Integrase_catalytic"/>
</dbReference>
<dbReference type="Gene3D" id="1.10.443.10">
    <property type="entry name" value="Intergrase catalytic core"/>
    <property type="match status" value="1"/>
</dbReference>
<feature type="domain" description="Tyr recombinase" evidence="4">
    <location>
        <begin position="118"/>
        <end position="306"/>
    </location>
</feature>
<dbReference type="SUPFAM" id="SSF56349">
    <property type="entry name" value="DNA breaking-rejoining enzymes"/>
    <property type="match status" value="1"/>
</dbReference>
<dbReference type="GO" id="GO:0006310">
    <property type="term" value="P:DNA recombination"/>
    <property type="evidence" value="ECO:0007669"/>
    <property type="project" value="UniProtKB-KW"/>
</dbReference>
<evidence type="ECO:0000313" key="6">
    <source>
        <dbReference type="Proteomes" id="UP000253647"/>
    </source>
</evidence>
<comment type="caution">
    <text evidence="5">The sequence shown here is derived from an EMBL/GenBank/DDBJ whole genome shotgun (WGS) entry which is preliminary data.</text>
</comment>
<sequence length="308" mass="34612">MEGDPVRVDGIGCCWHLTVVPSSSTGTRFLRFSRWLPYLGDRKRAPGRVFNSTPKLTEPKKGNVKIHHQRAVISAPTLKQALARVSGAPAGLVSDPGSHHRLGRLIGKQPLLLETLDTVPRYLLKPEVLTLLEVETHPMHRLILDLMWCTGTRLSGVPAIRPASFVDDGYDFGVILKTLKQGAGRPSKRSLQRSPKRFIPILDRGFQTRIQSYLWMGKFRKDERIFPITRQAVSANIDRLIEQVGGEPPFKIGCHTFRHSFAVHLLLHGRPLKFVSQLLGHRSVESTEVYTNVLTFDGAHFLEGVDFH</sequence>
<dbReference type="GO" id="GO:0007059">
    <property type="term" value="P:chromosome segregation"/>
    <property type="evidence" value="ECO:0007669"/>
    <property type="project" value="UniProtKB-KW"/>
</dbReference>
<dbReference type="GO" id="GO:0003677">
    <property type="term" value="F:DNA binding"/>
    <property type="evidence" value="ECO:0007669"/>
    <property type="project" value="InterPro"/>
</dbReference>
<reference evidence="5 6" key="1">
    <citation type="submission" date="2018-07" db="EMBL/GenBank/DDBJ databases">
        <title>Freshwater and sediment microbial communities from various areas in North America, analyzing microbe dynamics in response to fracking.</title>
        <authorList>
            <person name="Lamendella R."/>
        </authorList>
    </citation>
    <scope>NUCLEOTIDE SEQUENCE [LARGE SCALE GENOMIC DNA]</scope>
    <source>
        <strain evidence="5 6">105B</strain>
    </source>
</reference>